<keyword evidence="3" id="KW-0067">ATP-binding</keyword>
<dbReference type="CDD" id="cd01129">
    <property type="entry name" value="PulE-GspE-like"/>
    <property type="match status" value="1"/>
</dbReference>
<dbReference type="Proteomes" id="UP001164761">
    <property type="component" value="Chromosome"/>
</dbReference>
<comment type="similarity">
    <text evidence="1">Belongs to the GSP E family.</text>
</comment>
<dbReference type="PROSITE" id="PS00662">
    <property type="entry name" value="T2SP_E"/>
    <property type="match status" value="1"/>
</dbReference>
<evidence type="ECO:0000256" key="1">
    <source>
        <dbReference type="ARBA" id="ARBA00006611"/>
    </source>
</evidence>
<dbReference type="Pfam" id="PF00437">
    <property type="entry name" value="T2SSE"/>
    <property type="match status" value="1"/>
</dbReference>
<dbReference type="Gene3D" id="3.30.450.90">
    <property type="match status" value="1"/>
</dbReference>
<feature type="compositionally biased region" description="Polar residues" evidence="4">
    <location>
        <begin position="312"/>
        <end position="323"/>
    </location>
</feature>
<evidence type="ECO:0000259" key="5">
    <source>
        <dbReference type="PROSITE" id="PS00662"/>
    </source>
</evidence>
<dbReference type="PANTHER" id="PTHR30258:SF2">
    <property type="entry name" value="COMG OPERON PROTEIN 1"/>
    <property type="match status" value="1"/>
</dbReference>
<dbReference type="Gene3D" id="3.40.50.300">
    <property type="entry name" value="P-loop containing nucleotide triphosphate hydrolases"/>
    <property type="match status" value="1"/>
</dbReference>
<keyword evidence="2" id="KW-0547">Nucleotide-binding</keyword>
<evidence type="ECO:0000256" key="4">
    <source>
        <dbReference type="SAM" id="MobiDB-lite"/>
    </source>
</evidence>
<dbReference type="SMART" id="SM00382">
    <property type="entry name" value="AAA"/>
    <property type="match status" value="1"/>
</dbReference>
<evidence type="ECO:0000313" key="7">
    <source>
        <dbReference type="Proteomes" id="UP001164761"/>
    </source>
</evidence>
<dbReference type="EMBL" id="CP104067">
    <property type="protein sequence ID" value="WAH44269.1"/>
    <property type="molecule type" value="Genomic_DNA"/>
</dbReference>
<dbReference type="SUPFAM" id="SSF52540">
    <property type="entry name" value="P-loop containing nucleoside triphosphate hydrolases"/>
    <property type="match status" value="1"/>
</dbReference>
<accession>A0ABY6ZN09</accession>
<dbReference type="PANTHER" id="PTHR30258">
    <property type="entry name" value="TYPE II SECRETION SYSTEM PROTEIN GSPE-RELATED"/>
    <property type="match status" value="1"/>
</dbReference>
<protein>
    <submittedName>
        <fullName evidence="6">ATPase, T2SS/T4P/T4SS family</fullName>
    </submittedName>
</protein>
<evidence type="ECO:0000256" key="2">
    <source>
        <dbReference type="ARBA" id="ARBA00022741"/>
    </source>
</evidence>
<name>A0ABY6ZN09_9BACL</name>
<sequence>MEGFTAARVLQQIIDCAISSRATDIHLTSTHAAMRVDFRIDGAIRPFVHLTERGDELVRRIKALGRMDVTNGQAPQEGVFTWEMEHHKARLRVSAVPVYAGESVVLRVLNQFTQPLGIFELGMTPAQVARLVGLLSEPSGLILVAGRTGSGKTTTLYAMMHHLAMRGLQVFSLEDPVEMPIPNCRQLEVRERSGMTYELGLKSLLRQDPDVLMIGEIRDPITARIAVRAALTGRLVLATTHAADASSSLDRLLDFDVPKTLLAGVLRAVLVQHASLLPQAAHQSAFTFDDLVDLESSAGRGLARTSGEGRVTTANLESRATTI</sequence>
<proteinExistence type="inferred from homology"/>
<organism evidence="6 7">
    <name type="scientific">Alicyclobacillus fastidiosus</name>
    <dbReference type="NCBI Taxonomy" id="392011"/>
    <lineage>
        <taxon>Bacteria</taxon>
        <taxon>Bacillati</taxon>
        <taxon>Bacillota</taxon>
        <taxon>Bacilli</taxon>
        <taxon>Bacillales</taxon>
        <taxon>Alicyclobacillaceae</taxon>
        <taxon>Alicyclobacillus</taxon>
    </lineage>
</organism>
<dbReference type="InterPro" id="IPR001482">
    <property type="entry name" value="T2SS/T4SS_dom"/>
</dbReference>
<feature type="region of interest" description="Disordered" evidence="4">
    <location>
        <begin position="303"/>
        <end position="323"/>
    </location>
</feature>
<evidence type="ECO:0000256" key="3">
    <source>
        <dbReference type="ARBA" id="ARBA00022840"/>
    </source>
</evidence>
<dbReference type="InterPro" id="IPR003593">
    <property type="entry name" value="AAA+_ATPase"/>
</dbReference>
<dbReference type="RefSeq" id="WP_268008165.1">
    <property type="nucleotide sequence ID" value="NZ_BSUT01000001.1"/>
</dbReference>
<gene>
    <name evidence="6" type="ORF">NZD89_13300</name>
</gene>
<keyword evidence="7" id="KW-1185">Reference proteome</keyword>
<dbReference type="InterPro" id="IPR027417">
    <property type="entry name" value="P-loop_NTPase"/>
</dbReference>
<evidence type="ECO:0000313" key="6">
    <source>
        <dbReference type="EMBL" id="WAH44269.1"/>
    </source>
</evidence>
<reference evidence="6" key="1">
    <citation type="submission" date="2022-08" db="EMBL/GenBank/DDBJ databases">
        <title>Alicyclobacillus fastidiosus DSM 17978, complete genome.</title>
        <authorList>
            <person name="Wang Q."/>
            <person name="Cai R."/>
            <person name="Wang Z."/>
        </authorList>
    </citation>
    <scope>NUCLEOTIDE SEQUENCE</scope>
    <source>
        <strain evidence="6">DSM 17978</strain>
    </source>
</reference>
<feature type="domain" description="Bacterial type II secretion system protein E" evidence="5">
    <location>
        <begin position="205"/>
        <end position="219"/>
    </location>
</feature>